<comment type="caution">
    <text evidence="2">The sequence shown here is derived from an EMBL/GenBank/DDBJ whole genome shotgun (WGS) entry which is preliminary data.</text>
</comment>
<proteinExistence type="predicted"/>
<evidence type="ECO:0000313" key="3">
    <source>
        <dbReference type="Proteomes" id="UP000475582"/>
    </source>
</evidence>
<sequence length="122" mass="13368">MKPFTLLALLIVTVAALAHGAQSWVWATRPAEVHYVVYGGDLGDTYRPVPNDVHVAFYVRGRAAKEMFDVMGPDKKSECGIEKGGRVREKEHVACRYRPSDGYECDFGFDLASGKSIGGSIC</sequence>
<evidence type="ECO:0000256" key="1">
    <source>
        <dbReference type="SAM" id="SignalP"/>
    </source>
</evidence>
<feature type="signal peptide" evidence="1">
    <location>
        <begin position="1"/>
        <end position="20"/>
    </location>
</feature>
<protein>
    <submittedName>
        <fullName evidence="2">Uncharacterized protein</fullName>
    </submittedName>
</protein>
<reference evidence="2 3" key="1">
    <citation type="submission" date="2019-11" db="EMBL/GenBank/DDBJ databases">
        <title>Type strains purchased from KCTC, JCM and DSMZ.</title>
        <authorList>
            <person name="Lu H."/>
        </authorList>
    </citation>
    <scope>NUCLEOTIDE SEQUENCE [LARGE SCALE GENOMIC DNA]</scope>
    <source>
        <strain evidence="2 3">KCTC 22382</strain>
    </source>
</reference>
<dbReference type="EMBL" id="WNKY01000061">
    <property type="protein sequence ID" value="MTV41590.1"/>
    <property type="molecule type" value="Genomic_DNA"/>
</dbReference>
<evidence type="ECO:0000313" key="2">
    <source>
        <dbReference type="EMBL" id="MTV41590.1"/>
    </source>
</evidence>
<dbReference type="AlphaFoldDB" id="A0A6L6PR84"/>
<gene>
    <name evidence="2" type="ORF">GM676_28960</name>
</gene>
<feature type="chain" id="PRO_5026842824" evidence="1">
    <location>
        <begin position="21"/>
        <end position="122"/>
    </location>
</feature>
<dbReference type="OrthoDB" id="8704355at2"/>
<organism evidence="2 3">
    <name type="scientific">Duganella radicis</name>
    <dbReference type="NCBI Taxonomy" id="551988"/>
    <lineage>
        <taxon>Bacteria</taxon>
        <taxon>Pseudomonadati</taxon>
        <taxon>Pseudomonadota</taxon>
        <taxon>Betaproteobacteria</taxon>
        <taxon>Burkholderiales</taxon>
        <taxon>Oxalobacteraceae</taxon>
        <taxon>Telluria group</taxon>
        <taxon>Duganella</taxon>
    </lineage>
</organism>
<dbReference type="Proteomes" id="UP000475582">
    <property type="component" value="Unassembled WGS sequence"/>
</dbReference>
<name>A0A6L6PR84_9BURK</name>
<dbReference type="RefSeq" id="WP_155467866.1">
    <property type="nucleotide sequence ID" value="NZ_WNKY01000061.1"/>
</dbReference>
<keyword evidence="3" id="KW-1185">Reference proteome</keyword>
<keyword evidence="1" id="KW-0732">Signal</keyword>
<accession>A0A6L6PR84</accession>